<evidence type="ECO:0000256" key="1">
    <source>
        <dbReference type="SAM" id="MobiDB-lite"/>
    </source>
</evidence>
<feature type="non-terminal residue" evidence="2">
    <location>
        <position position="79"/>
    </location>
</feature>
<feature type="region of interest" description="Disordered" evidence="1">
    <location>
        <begin position="1"/>
        <end position="79"/>
    </location>
</feature>
<reference evidence="2 3" key="1">
    <citation type="journal article" date="2017" name="PLoS Biol.">
        <title>The sea cucumber genome provides insights into morphological evolution and visceral regeneration.</title>
        <authorList>
            <person name="Zhang X."/>
            <person name="Sun L."/>
            <person name="Yuan J."/>
            <person name="Sun Y."/>
            <person name="Gao Y."/>
            <person name="Zhang L."/>
            <person name="Li S."/>
            <person name="Dai H."/>
            <person name="Hamel J.F."/>
            <person name="Liu C."/>
            <person name="Yu Y."/>
            <person name="Liu S."/>
            <person name="Lin W."/>
            <person name="Guo K."/>
            <person name="Jin S."/>
            <person name="Xu P."/>
            <person name="Storey K.B."/>
            <person name="Huan P."/>
            <person name="Zhang T."/>
            <person name="Zhou Y."/>
            <person name="Zhang J."/>
            <person name="Lin C."/>
            <person name="Li X."/>
            <person name="Xing L."/>
            <person name="Huo D."/>
            <person name="Sun M."/>
            <person name="Wang L."/>
            <person name="Mercier A."/>
            <person name="Li F."/>
            <person name="Yang H."/>
            <person name="Xiang J."/>
        </authorList>
    </citation>
    <scope>NUCLEOTIDE SEQUENCE [LARGE SCALE GENOMIC DNA]</scope>
    <source>
        <strain evidence="2">Shaxun</strain>
        <tissue evidence="2">Muscle</tissue>
    </source>
</reference>
<gene>
    <name evidence="2" type="ORF">BSL78_28481</name>
</gene>
<keyword evidence="3" id="KW-1185">Reference proteome</keyword>
<dbReference type="EMBL" id="MRZV01002100">
    <property type="protein sequence ID" value="PIK34695.1"/>
    <property type="molecule type" value="Genomic_DNA"/>
</dbReference>
<sequence>VTSNEESHGDEDHVPVCKRHNTSKGQQAVTTNEESDGDEDHIPVCNRRNTSKGQKVRKYTIWEKSHEKKIHHRNLKDDA</sequence>
<comment type="caution">
    <text evidence="2">The sequence shown here is derived from an EMBL/GenBank/DDBJ whole genome shotgun (WGS) entry which is preliminary data.</text>
</comment>
<name>A0A2G8JG33_STIJA</name>
<dbReference type="AlphaFoldDB" id="A0A2G8JG33"/>
<feature type="compositionally biased region" description="Basic residues" evidence="1">
    <location>
        <begin position="67"/>
        <end position="79"/>
    </location>
</feature>
<protein>
    <submittedName>
        <fullName evidence="2">Uncharacterized protein</fullName>
    </submittedName>
</protein>
<feature type="compositionally biased region" description="Polar residues" evidence="1">
    <location>
        <begin position="23"/>
        <end position="32"/>
    </location>
</feature>
<feature type="compositionally biased region" description="Basic and acidic residues" evidence="1">
    <location>
        <begin position="1"/>
        <end position="15"/>
    </location>
</feature>
<evidence type="ECO:0000313" key="3">
    <source>
        <dbReference type="Proteomes" id="UP000230750"/>
    </source>
</evidence>
<dbReference type="Proteomes" id="UP000230750">
    <property type="component" value="Unassembled WGS sequence"/>
</dbReference>
<proteinExistence type="predicted"/>
<evidence type="ECO:0000313" key="2">
    <source>
        <dbReference type="EMBL" id="PIK34695.1"/>
    </source>
</evidence>
<accession>A0A2G8JG33</accession>
<feature type="non-terminal residue" evidence="2">
    <location>
        <position position="1"/>
    </location>
</feature>
<organism evidence="2 3">
    <name type="scientific">Stichopus japonicus</name>
    <name type="common">Sea cucumber</name>
    <dbReference type="NCBI Taxonomy" id="307972"/>
    <lineage>
        <taxon>Eukaryota</taxon>
        <taxon>Metazoa</taxon>
        <taxon>Echinodermata</taxon>
        <taxon>Eleutherozoa</taxon>
        <taxon>Echinozoa</taxon>
        <taxon>Holothuroidea</taxon>
        <taxon>Aspidochirotacea</taxon>
        <taxon>Aspidochirotida</taxon>
        <taxon>Stichopodidae</taxon>
        <taxon>Apostichopus</taxon>
    </lineage>
</organism>